<evidence type="ECO:0000313" key="1">
    <source>
        <dbReference type="EMBL" id="KIK17631.1"/>
    </source>
</evidence>
<evidence type="ECO:0000313" key="2">
    <source>
        <dbReference type="Proteomes" id="UP000054018"/>
    </source>
</evidence>
<dbReference type="HOGENOM" id="CLU_2251111_0_0_1"/>
<reference evidence="1 2" key="1">
    <citation type="submission" date="2014-04" db="EMBL/GenBank/DDBJ databases">
        <authorList>
            <consortium name="DOE Joint Genome Institute"/>
            <person name="Kuo A."/>
            <person name="Kohler A."/>
            <person name="Costa M.D."/>
            <person name="Nagy L.G."/>
            <person name="Floudas D."/>
            <person name="Copeland A."/>
            <person name="Barry K.W."/>
            <person name="Cichocki N."/>
            <person name="Veneault-Fourrey C."/>
            <person name="LaButti K."/>
            <person name="Lindquist E.A."/>
            <person name="Lipzen A."/>
            <person name="Lundell T."/>
            <person name="Morin E."/>
            <person name="Murat C."/>
            <person name="Sun H."/>
            <person name="Tunlid A."/>
            <person name="Henrissat B."/>
            <person name="Grigoriev I.V."/>
            <person name="Hibbett D.S."/>
            <person name="Martin F."/>
            <person name="Nordberg H.P."/>
            <person name="Cantor M.N."/>
            <person name="Hua S.X."/>
        </authorList>
    </citation>
    <scope>NUCLEOTIDE SEQUENCE [LARGE SCALE GENOMIC DNA]</scope>
    <source>
        <strain evidence="1 2">441</strain>
    </source>
</reference>
<keyword evidence="2" id="KW-1185">Reference proteome</keyword>
<protein>
    <submittedName>
        <fullName evidence="1">Uncharacterized protein</fullName>
    </submittedName>
</protein>
<sequence>MKTVPSFPRRGKWFATVDKPLALVCKHPDPGEIRINCGHAMAMKPAIEVLREFMKDVVSGTGPPRRHFRRGQWVVEYKQRSGRFPLICPERGPEGHISLRISTI</sequence>
<dbReference type="STRING" id="765257.A0A0C9YLQ9"/>
<dbReference type="EMBL" id="KN833823">
    <property type="protein sequence ID" value="KIK17631.1"/>
    <property type="molecule type" value="Genomic_DNA"/>
</dbReference>
<dbReference type="Proteomes" id="UP000054018">
    <property type="component" value="Unassembled WGS sequence"/>
</dbReference>
<gene>
    <name evidence="1" type="ORF">PISMIDRAFT_685077</name>
</gene>
<name>A0A0C9YLQ9_9AGAM</name>
<accession>A0A0C9YLQ9</accession>
<dbReference type="OrthoDB" id="3341310at2759"/>
<reference evidence="2" key="2">
    <citation type="submission" date="2015-01" db="EMBL/GenBank/DDBJ databases">
        <title>Evolutionary Origins and Diversification of the Mycorrhizal Mutualists.</title>
        <authorList>
            <consortium name="DOE Joint Genome Institute"/>
            <consortium name="Mycorrhizal Genomics Consortium"/>
            <person name="Kohler A."/>
            <person name="Kuo A."/>
            <person name="Nagy L.G."/>
            <person name="Floudas D."/>
            <person name="Copeland A."/>
            <person name="Barry K.W."/>
            <person name="Cichocki N."/>
            <person name="Veneault-Fourrey C."/>
            <person name="LaButti K."/>
            <person name="Lindquist E.A."/>
            <person name="Lipzen A."/>
            <person name="Lundell T."/>
            <person name="Morin E."/>
            <person name="Murat C."/>
            <person name="Riley R."/>
            <person name="Ohm R."/>
            <person name="Sun H."/>
            <person name="Tunlid A."/>
            <person name="Henrissat B."/>
            <person name="Grigoriev I.V."/>
            <person name="Hibbett D.S."/>
            <person name="Martin F."/>
        </authorList>
    </citation>
    <scope>NUCLEOTIDE SEQUENCE [LARGE SCALE GENOMIC DNA]</scope>
    <source>
        <strain evidence="2">441</strain>
    </source>
</reference>
<dbReference type="AlphaFoldDB" id="A0A0C9YLQ9"/>
<organism evidence="1 2">
    <name type="scientific">Pisolithus microcarpus 441</name>
    <dbReference type="NCBI Taxonomy" id="765257"/>
    <lineage>
        <taxon>Eukaryota</taxon>
        <taxon>Fungi</taxon>
        <taxon>Dikarya</taxon>
        <taxon>Basidiomycota</taxon>
        <taxon>Agaricomycotina</taxon>
        <taxon>Agaricomycetes</taxon>
        <taxon>Agaricomycetidae</taxon>
        <taxon>Boletales</taxon>
        <taxon>Sclerodermatineae</taxon>
        <taxon>Pisolithaceae</taxon>
        <taxon>Pisolithus</taxon>
    </lineage>
</organism>
<proteinExistence type="predicted"/>